<dbReference type="RefSeq" id="WP_254291306.1">
    <property type="nucleotide sequence ID" value="NZ_JAMLDX010000001.1"/>
</dbReference>
<dbReference type="Proteomes" id="UP001139451">
    <property type="component" value="Unassembled WGS sequence"/>
</dbReference>
<protein>
    <submittedName>
        <fullName evidence="4">Nucleotidyltransferase family protein</fullName>
    </submittedName>
</protein>
<keyword evidence="5" id="KW-1185">Reference proteome</keyword>
<dbReference type="Gene3D" id="3.90.550.10">
    <property type="entry name" value="Spore Coat Polysaccharide Biosynthesis Protein SpsA, Chain A"/>
    <property type="match status" value="1"/>
</dbReference>
<gene>
    <name evidence="4" type="ORF">M9978_01990</name>
</gene>
<keyword evidence="1" id="KW-0808">Transferase</keyword>
<dbReference type="InterPro" id="IPR005835">
    <property type="entry name" value="NTP_transferase_dom"/>
</dbReference>
<dbReference type="Pfam" id="PF00483">
    <property type="entry name" value="NTP_transferase"/>
    <property type="match status" value="1"/>
</dbReference>
<evidence type="ECO:0000313" key="5">
    <source>
        <dbReference type="Proteomes" id="UP001139451"/>
    </source>
</evidence>
<dbReference type="AlphaFoldDB" id="A0A9X2HHW9"/>
<evidence type="ECO:0000259" key="3">
    <source>
        <dbReference type="Pfam" id="PF00483"/>
    </source>
</evidence>
<evidence type="ECO:0000256" key="2">
    <source>
        <dbReference type="ARBA" id="ARBA00022695"/>
    </source>
</evidence>
<dbReference type="PANTHER" id="PTHR43584">
    <property type="entry name" value="NUCLEOTIDYL TRANSFERASE"/>
    <property type="match status" value="1"/>
</dbReference>
<comment type="caution">
    <text evidence="4">The sequence shown here is derived from an EMBL/GenBank/DDBJ whole genome shotgun (WGS) entry which is preliminary data.</text>
</comment>
<name>A0A9X2HHW9_9SPHN</name>
<proteinExistence type="predicted"/>
<dbReference type="InterPro" id="IPR050065">
    <property type="entry name" value="GlmU-like"/>
</dbReference>
<dbReference type="InterPro" id="IPR029044">
    <property type="entry name" value="Nucleotide-diphossugar_trans"/>
</dbReference>
<dbReference type="SUPFAM" id="SSF53448">
    <property type="entry name" value="Nucleotide-diphospho-sugar transferases"/>
    <property type="match status" value="1"/>
</dbReference>
<dbReference type="GO" id="GO:0016779">
    <property type="term" value="F:nucleotidyltransferase activity"/>
    <property type="evidence" value="ECO:0007669"/>
    <property type="project" value="UniProtKB-KW"/>
</dbReference>
<evidence type="ECO:0000256" key="1">
    <source>
        <dbReference type="ARBA" id="ARBA00022679"/>
    </source>
</evidence>
<feature type="domain" description="Nucleotidyl transferase" evidence="3">
    <location>
        <begin position="1"/>
        <end position="219"/>
    </location>
</feature>
<accession>A0A9X2HHW9</accession>
<keyword evidence="2" id="KW-0548">Nucleotidyltransferase</keyword>
<sequence length="232" mass="25296">MVMAAGLGKRMRPLTATRPKPLVEVAGKPLIDHVFDRLRSAGVKRAVVNVHYLADALEAHVSHRVKDIEVIVSDERKQLMETGGGLVQAREWLGDGPFVCVNSDNLWVDGPIDAIRQLAAAWDDAKMDALLLLVPLARANNHGGQGDFHIDAFGKIVGRRKPGRLAPFVFTGVQILSPRVIRDWPEGPFSTNLFWQRAIDAGRAWGVVHQGLWFDVGSPPAIPATEAVLADG</sequence>
<dbReference type="PANTHER" id="PTHR43584:SF8">
    <property type="entry name" value="N-ACETYLMURAMATE ALPHA-1-PHOSPHATE URIDYLYLTRANSFERASE"/>
    <property type="match status" value="1"/>
</dbReference>
<evidence type="ECO:0000313" key="4">
    <source>
        <dbReference type="EMBL" id="MCP3729186.1"/>
    </source>
</evidence>
<dbReference type="CDD" id="cd06422">
    <property type="entry name" value="NTP_transferase_like_1"/>
    <property type="match status" value="1"/>
</dbReference>
<reference evidence="4" key="1">
    <citation type="submission" date="2022-05" db="EMBL/GenBank/DDBJ databases">
        <title>Sphingomonas sp. strain MG17 Genome sequencing and assembly.</title>
        <authorList>
            <person name="Kim I."/>
        </authorList>
    </citation>
    <scope>NUCLEOTIDE SEQUENCE</scope>
    <source>
        <strain evidence="4">MG17</strain>
    </source>
</reference>
<dbReference type="EMBL" id="JAMLDX010000001">
    <property type="protein sequence ID" value="MCP3729186.1"/>
    <property type="molecule type" value="Genomic_DNA"/>
</dbReference>
<organism evidence="4 5">
    <name type="scientific">Sphingomonas tagetis</name>
    <dbReference type="NCBI Taxonomy" id="2949092"/>
    <lineage>
        <taxon>Bacteria</taxon>
        <taxon>Pseudomonadati</taxon>
        <taxon>Pseudomonadota</taxon>
        <taxon>Alphaproteobacteria</taxon>
        <taxon>Sphingomonadales</taxon>
        <taxon>Sphingomonadaceae</taxon>
        <taxon>Sphingomonas</taxon>
    </lineage>
</organism>